<accession>A0AAD4LWU4</accession>
<evidence type="ECO:0000313" key="1">
    <source>
        <dbReference type="EMBL" id="KAI0293310.1"/>
    </source>
</evidence>
<gene>
    <name evidence="1" type="ORF">B0F90DRAFT_1763275</name>
</gene>
<name>A0AAD4LWU4_9AGAM</name>
<feature type="non-terminal residue" evidence="1">
    <location>
        <position position="202"/>
    </location>
</feature>
<keyword evidence="2" id="KW-1185">Reference proteome</keyword>
<evidence type="ECO:0000313" key="2">
    <source>
        <dbReference type="Proteomes" id="UP001203297"/>
    </source>
</evidence>
<protein>
    <recommendedName>
        <fullName evidence="3">F-box domain-containing protein</fullName>
    </recommendedName>
</protein>
<proteinExistence type="predicted"/>
<dbReference type="Gene3D" id="1.20.1280.50">
    <property type="match status" value="1"/>
</dbReference>
<reference evidence="1" key="1">
    <citation type="journal article" date="2022" name="New Phytol.">
        <title>Evolutionary transition to the ectomycorrhizal habit in the genomes of a hyperdiverse lineage of mushroom-forming fungi.</title>
        <authorList>
            <person name="Looney B."/>
            <person name="Miyauchi S."/>
            <person name="Morin E."/>
            <person name="Drula E."/>
            <person name="Courty P.E."/>
            <person name="Kohler A."/>
            <person name="Kuo A."/>
            <person name="LaButti K."/>
            <person name="Pangilinan J."/>
            <person name="Lipzen A."/>
            <person name="Riley R."/>
            <person name="Andreopoulos W."/>
            <person name="He G."/>
            <person name="Johnson J."/>
            <person name="Nolan M."/>
            <person name="Tritt A."/>
            <person name="Barry K.W."/>
            <person name="Grigoriev I.V."/>
            <person name="Nagy L.G."/>
            <person name="Hibbett D."/>
            <person name="Henrissat B."/>
            <person name="Matheny P.B."/>
            <person name="Labbe J."/>
            <person name="Martin F.M."/>
        </authorList>
    </citation>
    <scope>NUCLEOTIDE SEQUENCE</scope>
    <source>
        <strain evidence="1">BPL690</strain>
    </source>
</reference>
<organism evidence="1 2">
    <name type="scientific">Multifurca ochricompacta</name>
    <dbReference type="NCBI Taxonomy" id="376703"/>
    <lineage>
        <taxon>Eukaryota</taxon>
        <taxon>Fungi</taxon>
        <taxon>Dikarya</taxon>
        <taxon>Basidiomycota</taxon>
        <taxon>Agaricomycotina</taxon>
        <taxon>Agaricomycetes</taxon>
        <taxon>Russulales</taxon>
        <taxon>Russulaceae</taxon>
        <taxon>Multifurca</taxon>
    </lineage>
</organism>
<comment type="caution">
    <text evidence="1">The sequence shown here is derived from an EMBL/GenBank/DDBJ whole genome shotgun (WGS) entry which is preliminary data.</text>
</comment>
<sequence>MDGDSYYDSENGRDLVTCESGRMDKEQDHRQIHHQRVTIHVLPDDVLVEIFDFYVLDSSCYFNMWSRLLHVCRRWRHVMFSSGRRLDLEIFCSPGKRVRRVLDCWPELPLVILPFLNRDYLLKDDEEDDIAAVLEHPSRVSWISFVLTDSLLGKVGNLIQQPFPELESVYLSSRGQALPVLPDNLFGGFAPRLCNLTLVGIP</sequence>
<dbReference type="EMBL" id="WTXG01000098">
    <property type="protein sequence ID" value="KAI0293310.1"/>
    <property type="molecule type" value="Genomic_DNA"/>
</dbReference>
<evidence type="ECO:0008006" key="3">
    <source>
        <dbReference type="Google" id="ProtNLM"/>
    </source>
</evidence>
<dbReference type="AlphaFoldDB" id="A0AAD4LWU4"/>
<dbReference type="Proteomes" id="UP001203297">
    <property type="component" value="Unassembled WGS sequence"/>
</dbReference>